<evidence type="ECO:0000313" key="2">
    <source>
        <dbReference type="EMBL" id="NEB13962.1"/>
    </source>
</evidence>
<feature type="region of interest" description="Disordered" evidence="1">
    <location>
        <begin position="113"/>
        <end position="140"/>
    </location>
</feature>
<feature type="compositionally biased region" description="Low complexity" evidence="1">
    <location>
        <begin position="118"/>
        <end position="130"/>
    </location>
</feature>
<comment type="caution">
    <text evidence="2">The sequence shown here is derived from an EMBL/GenBank/DDBJ whole genome shotgun (WGS) entry which is preliminary data.</text>
</comment>
<dbReference type="InterPro" id="IPR052718">
    <property type="entry name" value="NmrA-type_oxidoreductase"/>
</dbReference>
<evidence type="ECO:0008006" key="4">
    <source>
        <dbReference type="Google" id="ProtNLM"/>
    </source>
</evidence>
<sequence length="167" mass="17739">MYTFVPEPVPANPAVVVADHAGTEQALRESGLRWTVLRNNLYAHLQTPVIEQAITTGRLVTNSGDGAAAYVAREDCATAAAAVLTRDGYEDRALDVTGPAAVTARDLADLAREIGGARSNSSTSTTTRSSPDSRKPTCRIRCRNCSPRSVRRRAAGSSPTSAARWPT</sequence>
<evidence type="ECO:0000313" key="3">
    <source>
        <dbReference type="Proteomes" id="UP000470446"/>
    </source>
</evidence>
<dbReference type="AlphaFoldDB" id="A0A7K3PVF5"/>
<dbReference type="PANTHER" id="PTHR47129:SF1">
    <property type="entry name" value="NMRA-LIKE DOMAIN-CONTAINING PROTEIN"/>
    <property type="match status" value="1"/>
</dbReference>
<dbReference type="PANTHER" id="PTHR47129">
    <property type="entry name" value="QUINONE OXIDOREDUCTASE 2"/>
    <property type="match status" value="1"/>
</dbReference>
<dbReference type="SUPFAM" id="SSF51735">
    <property type="entry name" value="NAD(P)-binding Rossmann-fold domains"/>
    <property type="match status" value="1"/>
</dbReference>
<reference evidence="2 3" key="1">
    <citation type="submission" date="2020-01" db="EMBL/GenBank/DDBJ databases">
        <title>Insect and environment-associated Actinomycetes.</title>
        <authorList>
            <person name="Currrie C."/>
            <person name="Chevrette M."/>
            <person name="Carlson C."/>
            <person name="Stubbendieck R."/>
            <person name="Wendt-Pienkowski E."/>
        </authorList>
    </citation>
    <scope>NUCLEOTIDE SEQUENCE [LARGE SCALE GENOMIC DNA]</scope>
    <source>
        <strain evidence="2 3">SID14163</strain>
    </source>
</reference>
<proteinExistence type="predicted"/>
<protein>
    <recommendedName>
        <fullName evidence="4">NAD(P)H-binding protein</fullName>
    </recommendedName>
</protein>
<dbReference type="Gene3D" id="3.90.25.10">
    <property type="entry name" value="UDP-galactose 4-epimerase, domain 1"/>
    <property type="match status" value="1"/>
</dbReference>
<gene>
    <name evidence="2" type="ORF">G3I32_34905</name>
</gene>
<name>A0A7K3PVF5_9ACTN</name>
<dbReference type="InterPro" id="IPR036291">
    <property type="entry name" value="NAD(P)-bd_dom_sf"/>
</dbReference>
<dbReference type="Proteomes" id="UP000470446">
    <property type="component" value="Unassembled WGS sequence"/>
</dbReference>
<dbReference type="EMBL" id="JAAGMA010000936">
    <property type="protein sequence ID" value="NEB13962.1"/>
    <property type="molecule type" value="Genomic_DNA"/>
</dbReference>
<evidence type="ECO:0000256" key="1">
    <source>
        <dbReference type="SAM" id="MobiDB-lite"/>
    </source>
</evidence>
<dbReference type="Gene3D" id="3.40.50.720">
    <property type="entry name" value="NAD(P)-binding Rossmann-like Domain"/>
    <property type="match status" value="1"/>
</dbReference>
<accession>A0A7K3PVF5</accession>
<organism evidence="2 3">
    <name type="scientific">Streptomyces coelicoflavus</name>
    <dbReference type="NCBI Taxonomy" id="285562"/>
    <lineage>
        <taxon>Bacteria</taxon>
        <taxon>Bacillati</taxon>
        <taxon>Actinomycetota</taxon>
        <taxon>Actinomycetes</taxon>
        <taxon>Kitasatosporales</taxon>
        <taxon>Streptomycetaceae</taxon>
        <taxon>Streptomyces</taxon>
    </lineage>
</organism>
<dbReference type="RefSeq" id="WP_164249906.1">
    <property type="nucleotide sequence ID" value="NZ_JAAGMA010000936.1"/>
</dbReference>